<dbReference type="OrthoDB" id="3497177at2"/>
<organism evidence="1 2">
    <name type="scientific">Bailinhaonella thermotolerans</name>
    <dbReference type="NCBI Taxonomy" id="1070861"/>
    <lineage>
        <taxon>Bacteria</taxon>
        <taxon>Bacillati</taxon>
        <taxon>Actinomycetota</taxon>
        <taxon>Actinomycetes</taxon>
        <taxon>Streptosporangiales</taxon>
        <taxon>Streptosporangiaceae</taxon>
        <taxon>Bailinhaonella</taxon>
    </lineage>
</organism>
<dbReference type="Proteomes" id="UP000265768">
    <property type="component" value="Unassembled WGS sequence"/>
</dbReference>
<dbReference type="RefSeq" id="WP_147425313.1">
    <property type="nucleotide sequence ID" value="NZ_QZEY01000016.1"/>
</dbReference>
<evidence type="ECO:0000313" key="2">
    <source>
        <dbReference type="Proteomes" id="UP000265768"/>
    </source>
</evidence>
<dbReference type="AlphaFoldDB" id="A0A3A4A7W7"/>
<accession>A0A3A4A7W7</accession>
<protein>
    <submittedName>
        <fullName evidence="1">Uncharacterized protein</fullName>
    </submittedName>
</protein>
<comment type="caution">
    <text evidence="1">The sequence shown here is derived from an EMBL/GenBank/DDBJ whole genome shotgun (WGS) entry which is preliminary data.</text>
</comment>
<proteinExistence type="predicted"/>
<gene>
    <name evidence="1" type="ORF">D5H75_30220</name>
</gene>
<reference evidence="1 2" key="1">
    <citation type="submission" date="2018-09" db="EMBL/GenBank/DDBJ databases">
        <title>YIM 75507 draft genome.</title>
        <authorList>
            <person name="Tang S."/>
            <person name="Feng Y."/>
        </authorList>
    </citation>
    <scope>NUCLEOTIDE SEQUENCE [LARGE SCALE GENOMIC DNA]</scope>
    <source>
        <strain evidence="1 2">YIM 75507</strain>
    </source>
</reference>
<name>A0A3A4A7W7_9ACTN</name>
<dbReference type="EMBL" id="QZEY01000016">
    <property type="protein sequence ID" value="RJL24131.1"/>
    <property type="molecule type" value="Genomic_DNA"/>
</dbReference>
<sequence>MVWGGFDPFTTAESDTHAMVAAPWWPGAPPEMRRRAVEQRVLALPDGSLWLFGALARWYRCHPYDGGWYLCPPPASAATRASAGPARRRIPQIPMLIVPTGPDFAYDRGSHLGFVGPDVPGPLTDRVRALLVANARDEHDDRPLSWPIFAPGTPSSVAAIWATIMWCSYSPVFDGNEVLLSMFGEFLDKPLPGDEWVRWLPPFPLATLVALYAERVRAGRTETGLRLVSLVTETAATLRADPRFGPRAEALLAMAGPVLARPDLDYAWIPHGDAAVAHAWLARCPPHLAPATLAETAPGEHFRHTLYDFARSLAYVDADRPGGVEPRVIAATLVAADVAATRPDLAGQIAMWLDPELAPVLNEVVRQPRHPLRGYWPSEDGLPAWVRPPDAGVAAGVLGAGYAADLAWCRLTGASVPATGFPTPCGLIHQLTQEPDKDLNATSSPHDLFDN</sequence>
<keyword evidence="2" id="KW-1185">Reference proteome</keyword>
<evidence type="ECO:0000313" key="1">
    <source>
        <dbReference type="EMBL" id="RJL24131.1"/>
    </source>
</evidence>